<evidence type="ECO:0000313" key="3">
    <source>
        <dbReference type="Proteomes" id="UP001549055"/>
    </source>
</evidence>
<evidence type="ECO:0000259" key="1">
    <source>
        <dbReference type="Pfam" id="PF13847"/>
    </source>
</evidence>
<accession>A0ABV2JL37</accession>
<dbReference type="GO" id="GO:0008168">
    <property type="term" value="F:methyltransferase activity"/>
    <property type="evidence" value="ECO:0007669"/>
    <property type="project" value="UniProtKB-KW"/>
</dbReference>
<keyword evidence="2" id="KW-0489">Methyltransferase</keyword>
<dbReference type="PANTHER" id="PTHR43861:SF1">
    <property type="entry name" value="TRANS-ACONITATE 2-METHYLTRANSFERASE"/>
    <property type="match status" value="1"/>
</dbReference>
<evidence type="ECO:0000313" key="2">
    <source>
        <dbReference type="EMBL" id="MET3643578.1"/>
    </source>
</evidence>
<keyword evidence="2" id="KW-0808">Transferase</keyword>
<dbReference type="EMBL" id="JBEPMK010000001">
    <property type="protein sequence ID" value="MET3643578.1"/>
    <property type="molecule type" value="Genomic_DNA"/>
</dbReference>
<reference evidence="2 3" key="1">
    <citation type="submission" date="2024-06" db="EMBL/GenBank/DDBJ databases">
        <title>Genomic Encyclopedia of Type Strains, Phase IV (KMG-IV): sequencing the most valuable type-strain genomes for metagenomic binning, comparative biology and taxonomic classification.</title>
        <authorList>
            <person name="Goeker M."/>
        </authorList>
    </citation>
    <scope>NUCLEOTIDE SEQUENCE [LARGE SCALE GENOMIC DNA]</scope>
    <source>
        <strain evidence="2 3">DSM 15349</strain>
    </source>
</reference>
<dbReference type="InterPro" id="IPR029063">
    <property type="entry name" value="SAM-dependent_MTases_sf"/>
</dbReference>
<organism evidence="2 3">
    <name type="scientific">Streptococcus gallinaceus</name>
    <dbReference type="NCBI Taxonomy" id="165758"/>
    <lineage>
        <taxon>Bacteria</taxon>
        <taxon>Bacillati</taxon>
        <taxon>Bacillota</taxon>
        <taxon>Bacilli</taxon>
        <taxon>Lactobacillales</taxon>
        <taxon>Streptococcaceae</taxon>
        <taxon>Streptococcus</taxon>
    </lineage>
</organism>
<name>A0ABV2JL37_9STRE</name>
<gene>
    <name evidence="2" type="ORF">ABID27_000195</name>
</gene>
<comment type="caution">
    <text evidence="2">The sequence shown here is derived from an EMBL/GenBank/DDBJ whole genome shotgun (WGS) entry which is preliminary data.</text>
</comment>
<protein>
    <submittedName>
        <fullName evidence="2">2-polyprenyl-3-methyl-5-hydroxy-6-metoxy-1, 4-benzoquinol methylase</fullName>
    </submittedName>
</protein>
<dbReference type="InterPro" id="IPR025714">
    <property type="entry name" value="Methyltranfer_dom"/>
</dbReference>
<sequence length="239" mass="26763">MFQRDDFSTRLLELGVKPGMRVLDVGCGNGEFTRLAAEVLGANGQLIGIDQNSGALSQAKGVESLLPIQYLEADIAALLFDKASFDAIIGRRVLMYQKNPLEILAYLRQFLKPGGILLFQESDAESMRLKNEQFTQLNQAQEMVWETVAREGGHIHIGSQLYGMMAKPDLQVEHLISENVLQTKETGTDLGWLLDVMRGRISQHFDMSQLDTANFQTELETVDQAFVRDIHYGIVGRNM</sequence>
<dbReference type="CDD" id="cd02440">
    <property type="entry name" value="AdoMet_MTases"/>
    <property type="match status" value="1"/>
</dbReference>
<dbReference type="PANTHER" id="PTHR43861">
    <property type="entry name" value="TRANS-ACONITATE 2-METHYLTRANSFERASE-RELATED"/>
    <property type="match status" value="1"/>
</dbReference>
<dbReference type="Gene3D" id="3.40.50.150">
    <property type="entry name" value="Vaccinia Virus protein VP39"/>
    <property type="match status" value="1"/>
</dbReference>
<dbReference type="Pfam" id="PF13847">
    <property type="entry name" value="Methyltransf_31"/>
    <property type="match status" value="1"/>
</dbReference>
<keyword evidence="3" id="KW-1185">Reference proteome</keyword>
<proteinExistence type="predicted"/>
<dbReference type="RefSeq" id="WP_354279617.1">
    <property type="nucleotide sequence ID" value="NZ_JBEPMK010000001.1"/>
</dbReference>
<dbReference type="SUPFAM" id="SSF53335">
    <property type="entry name" value="S-adenosyl-L-methionine-dependent methyltransferases"/>
    <property type="match status" value="1"/>
</dbReference>
<feature type="domain" description="Methyltransferase" evidence="1">
    <location>
        <begin position="17"/>
        <end position="147"/>
    </location>
</feature>
<dbReference type="Proteomes" id="UP001549055">
    <property type="component" value="Unassembled WGS sequence"/>
</dbReference>
<dbReference type="GO" id="GO:0032259">
    <property type="term" value="P:methylation"/>
    <property type="evidence" value="ECO:0007669"/>
    <property type="project" value="UniProtKB-KW"/>
</dbReference>